<evidence type="ECO:0000313" key="3">
    <source>
        <dbReference type="Proteomes" id="UP000198304"/>
    </source>
</evidence>
<name>A0A239HRN6_9FIRM</name>
<feature type="transmembrane region" description="Helical" evidence="1">
    <location>
        <begin position="131"/>
        <end position="152"/>
    </location>
</feature>
<evidence type="ECO:0000256" key="1">
    <source>
        <dbReference type="SAM" id="Phobius"/>
    </source>
</evidence>
<reference evidence="3" key="1">
    <citation type="submission" date="2017-06" db="EMBL/GenBank/DDBJ databases">
        <authorList>
            <person name="Varghese N."/>
            <person name="Submissions S."/>
        </authorList>
    </citation>
    <scope>NUCLEOTIDE SEQUENCE [LARGE SCALE GENOMIC DNA]</scope>
    <source>
        <strain evidence="3">SCA</strain>
    </source>
</reference>
<keyword evidence="1" id="KW-0812">Transmembrane</keyword>
<organism evidence="2 3">
    <name type="scientific">Anaerovirgula multivorans</name>
    <dbReference type="NCBI Taxonomy" id="312168"/>
    <lineage>
        <taxon>Bacteria</taxon>
        <taxon>Bacillati</taxon>
        <taxon>Bacillota</taxon>
        <taxon>Clostridia</taxon>
        <taxon>Peptostreptococcales</taxon>
        <taxon>Natronincolaceae</taxon>
        <taxon>Anaerovirgula</taxon>
    </lineage>
</organism>
<sequence>MNNYFHILERMVNTMKKNLASIVINTMFWLIQMAILGGVIILEDLAGKKMGVLRHVIRRENIYASTYFTPGLMRIYIGILVVLGIFSLLLSVYSIDKRKNKVIKRWSITTAVVNLGALIYIVYMNSQDLKAYHYFLIVTFAIVGIHYIRLLIGITTLKNPSSCSK</sequence>
<feature type="transmembrane region" description="Helical" evidence="1">
    <location>
        <begin position="106"/>
        <end position="125"/>
    </location>
</feature>
<dbReference type="EMBL" id="FZOJ01000023">
    <property type="protein sequence ID" value="SNS83583.1"/>
    <property type="molecule type" value="Genomic_DNA"/>
</dbReference>
<keyword evidence="3" id="KW-1185">Reference proteome</keyword>
<dbReference type="AlphaFoldDB" id="A0A239HRN6"/>
<feature type="transmembrane region" description="Helical" evidence="1">
    <location>
        <begin position="75"/>
        <end position="94"/>
    </location>
</feature>
<dbReference type="Proteomes" id="UP000198304">
    <property type="component" value="Unassembled WGS sequence"/>
</dbReference>
<proteinExistence type="predicted"/>
<accession>A0A239HRN6</accession>
<protein>
    <submittedName>
        <fullName evidence="2">Uncharacterized protein</fullName>
    </submittedName>
</protein>
<feature type="transmembrane region" description="Helical" evidence="1">
    <location>
        <begin position="20"/>
        <end position="42"/>
    </location>
</feature>
<gene>
    <name evidence="2" type="ORF">SAMN05446037_102333</name>
</gene>
<keyword evidence="1" id="KW-1133">Transmembrane helix</keyword>
<evidence type="ECO:0000313" key="2">
    <source>
        <dbReference type="EMBL" id="SNS83583.1"/>
    </source>
</evidence>
<keyword evidence="1" id="KW-0472">Membrane</keyword>